<dbReference type="PROSITE" id="PS00455">
    <property type="entry name" value="AMP_BINDING"/>
    <property type="match status" value="1"/>
</dbReference>
<evidence type="ECO:0000313" key="6">
    <source>
        <dbReference type="Proteomes" id="UP001172155"/>
    </source>
</evidence>
<protein>
    <recommendedName>
        <fullName evidence="7">Acetyl-CoA synthetase-like protein</fullName>
    </recommendedName>
</protein>
<evidence type="ECO:0000259" key="4">
    <source>
        <dbReference type="Pfam" id="PF13193"/>
    </source>
</evidence>
<evidence type="ECO:0008006" key="7">
    <source>
        <dbReference type="Google" id="ProtNLM"/>
    </source>
</evidence>
<dbReference type="Gene3D" id="3.40.50.12780">
    <property type="entry name" value="N-terminal domain of ligase-like"/>
    <property type="match status" value="1"/>
</dbReference>
<evidence type="ECO:0000256" key="1">
    <source>
        <dbReference type="ARBA" id="ARBA00006432"/>
    </source>
</evidence>
<dbReference type="PANTHER" id="PTHR24096">
    <property type="entry name" value="LONG-CHAIN-FATTY-ACID--COA LIGASE"/>
    <property type="match status" value="1"/>
</dbReference>
<comment type="similarity">
    <text evidence="1">Belongs to the ATP-dependent AMP-binding enzyme family.</text>
</comment>
<organism evidence="5 6">
    <name type="scientific">Schizothecium vesticola</name>
    <dbReference type="NCBI Taxonomy" id="314040"/>
    <lineage>
        <taxon>Eukaryota</taxon>
        <taxon>Fungi</taxon>
        <taxon>Dikarya</taxon>
        <taxon>Ascomycota</taxon>
        <taxon>Pezizomycotina</taxon>
        <taxon>Sordariomycetes</taxon>
        <taxon>Sordariomycetidae</taxon>
        <taxon>Sordariales</taxon>
        <taxon>Schizotheciaceae</taxon>
        <taxon>Schizothecium</taxon>
    </lineage>
</organism>
<dbReference type="SUPFAM" id="SSF56801">
    <property type="entry name" value="Acetyl-CoA synthetase-like"/>
    <property type="match status" value="1"/>
</dbReference>
<dbReference type="AlphaFoldDB" id="A0AA40K312"/>
<evidence type="ECO:0000256" key="2">
    <source>
        <dbReference type="ARBA" id="ARBA00022598"/>
    </source>
</evidence>
<accession>A0AA40K312</accession>
<dbReference type="GO" id="GO:0016405">
    <property type="term" value="F:CoA-ligase activity"/>
    <property type="evidence" value="ECO:0007669"/>
    <property type="project" value="TreeGrafter"/>
</dbReference>
<dbReference type="CDD" id="cd05911">
    <property type="entry name" value="Firefly_Luc_like"/>
    <property type="match status" value="1"/>
</dbReference>
<name>A0AA40K312_9PEZI</name>
<dbReference type="InterPro" id="IPR000873">
    <property type="entry name" value="AMP-dep_synth/lig_dom"/>
</dbReference>
<reference evidence="5" key="1">
    <citation type="submission" date="2023-06" db="EMBL/GenBank/DDBJ databases">
        <title>Genome-scale phylogeny and comparative genomics of the fungal order Sordariales.</title>
        <authorList>
            <consortium name="Lawrence Berkeley National Laboratory"/>
            <person name="Hensen N."/>
            <person name="Bonometti L."/>
            <person name="Westerberg I."/>
            <person name="Brannstrom I.O."/>
            <person name="Guillou S."/>
            <person name="Cros-Aarteil S."/>
            <person name="Calhoun S."/>
            <person name="Haridas S."/>
            <person name="Kuo A."/>
            <person name="Mondo S."/>
            <person name="Pangilinan J."/>
            <person name="Riley R."/>
            <person name="LaButti K."/>
            <person name="Andreopoulos B."/>
            <person name="Lipzen A."/>
            <person name="Chen C."/>
            <person name="Yanf M."/>
            <person name="Daum C."/>
            <person name="Ng V."/>
            <person name="Clum A."/>
            <person name="Steindorff A."/>
            <person name="Ohm R."/>
            <person name="Martin F."/>
            <person name="Silar P."/>
            <person name="Natvig D."/>
            <person name="Lalanne C."/>
            <person name="Gautier V."/>
            <person name="Ament-velasquez S.L."/>
            <person name="Kruys A."/>
            <person name="Hutchinson M.I."/>
            <person name="Powell A.J."/>
            <person name="Barry K."/>
            <person name="Miller A.N."/>
            <person name="Grigoriev I.V."/>
            <person name="Debuchy R."/>
            <person name="Gladieux P."/>
            <person name="Thoren M.H."/>
            <person name="Johannesson H."/>
        </authorList>
    </citation>
    <scope>NUCLEOTIDE SEQUENCE</scope>
    <source>
        <strain evidence="5">SMH3187-1</strain>
    </source>
</reference>
<gene>
    <name evidence="5" type="ORF">B0T18DRAFT_416497</name>
</gene>
<dbReference type="Proteomes" id="UP001172155">
    <property type="component" value="Unassembled WGS sequence"/>
</dbReference>
<keyword evidence="2" id="KW-0436">Ligase</keyword>
<dbReference type="InterPro" id="IPR025110">
    <property type="entry name" value="AMP-bd_C"/>
</dbReference>
<dbReference type="FunFam" id="3.30.300.30:FF:000007">
    <property type="entry name" value="4-coumarate--CoA ligase 2"/>
    <property type="match status" value="1"/>
</dbReference>
<feature type="domain" description="AMP-binding enzyme C-terminal" evidence="4">
    <location>
        <begin position="467"/>
        <end position="541"/>
    </location>
</feature>
<evidence type="ECO:0000259" key="3">
    <source>
        <dbReference type="Pfam" id="PF00501"/>
    </source>
</evidence>
<proteinExistence type="inferred from homology"/>
<dbReference type="PANTHER" id="PTHR24096:SF149">
    <property type="entry name" value="AMP-BINDING DOMAIN-CONTAINING PROTEIN-RELATED"/>
    <property type="match status" value="1"/>
</dbReference>
<feature type="domain" description="AMP-dependent synthetase/ligase" evidence="3">
    <location>
        <begin position="40"/>
        <end position="417"/>
    </location>
</feature>
<comment type="caution">
    <text evidence="5">The sequence shown here is derived from an EMBL/GenBank/DDBJ whole genome shotgun (WGS) entry which is preliminary data.</text>
</comment>
<keyword evidence="6" id="KW-1185">Reference proteome</keyword>
<dbReference type="EMBL" id="JAUKUD010000005">
    <property type="protein sequence ID" value="KAK0744073.1"/>
    <property type="molecule type" value="Genomic_DNA"/>
</dbReference>
<dbReference type="InterPro" id="IPR020845">
    <property type="entry name" value="AMP-binding_CS"/>
</dbReference>
<dbReference type="Gene3D" id="3.30.300.30">
    <property type="match status" value="1"/>
</dbReference>
<dbReference type="GO" id="GO:0019748">
    <property type="term" value="P:secondary metabolic process"/>
    <property type="evidence" value="ECO:0007669"/>
    <property type="project" value="TreeGrafter"/>
</dbReference>
<dbReference type="Pfam" id="PF00501">
    <property type="entry name" value="AMP-binding"/>
    <property type="match status" value="1"/>
</dbReference>
<dbReference type="InterPro" id="IPR045851">
    <property type="entry name" value="AMP-bd_C_sf"/>
</dbReference>
<sequence length="559" mass="59977">MATVVERTASSIIYWSSKTRQVPQLDLLTLLFDSQHCAAKENTVLHVDAADPTKAITKAELRSLVKRLASNFRNDYGIGQDGPNNDAVLLIATGHWQLPTIFFATMAAGGVFSSSNPGSTPKELAGQVVQVGAKIIVCTEDTKPTALAAANLTGLLPSRVLVIGNGPSFSLSFAATGKLLPLSPNPLDWTRLTDPTTLENSIICVLFSSGTTGAPKACLLSHTNIVAEATLVLDANREADPLHLSSKRTLAHLPAAHIAGVQGYLVNFFYAGGAVYWMPRFDFGQFLTYCKKYAVTCFFSVPPVFLAIAKFPGVTDQFDSLMYAVSGAAPMGRELQAAVQRKLGRGRAQFVQTWGLSETTGSMTVMPRGEENDLTGSVSRLVANGSARIVDDEGRDVEPGETGEIWVKGPVVTKGYWKDGKATSEAFSADGWFKTGDVGLFRDGLFYIVDRKKELIKYKGSQVAPAELEALLVSHPKILDAAVIGVSGEDTEVPRAYVVPSTKDITALGIVEWVNGQVSNSKKLRGGVVFLAEIPKSPSGKILRRELRARAKKGEGSKL</sequence>
<dbReference type="Pfam" id="PF13193">
    <property type="entry name" value="AMP-binding_C"/>
    <property type="match status" value="1"/>
</dbReference>
<dbReference type="InterPro" id="IPR042099">
    <property type="entry name" value="ANL_N_sf"/>
</dbReference>
<evidence type="ECO:0000313" key="5">
    <source>
        <dbReference type="EMBL" id="KAK0744073.1"/>
    </source>
</evidence>